<dbReference type="AlphaFoldDB" id="A0A0J8G0Y1"/>
<evidence type="ECO:0000313" key="2">
    <source>
        <dbReference type="EMBL" id="KMT21436.1"/>
    </source>
</evidence>
<gene>
    <name evidence="2" type="ORF">CLCY_2c01960</name>
</gene>
<dbReference type="Proteomes" id="UP000036756">
    <property type="component" value="Unassembled WGS sequence"/>
</dbReference>
<dbReference type="RefSeq" id="WP_048570873.1">
    <property type="nucleotide sequence ID" value="NZ_LFVU01000027.1"/>
</dbReference>
<accession>A0A0J8G0Y1</accession>
<organism evidence="2 3">
    <name type="scientific">Clostridium cylindrosporum DSM 605</name>
    <dbReference type="NCBI Taxonomy" id="1121307"/>
    <lineage>
        <taxon>Bacteria</taxon>
        <taxon>Bacillati</taxon>
        <taxon>Bacillota</taxon>
        <taxon>Clostridia</taxon>
        <taxon>Eubacteriales</taxon>
        <taxon>Clostridiaceae</taxon>
        <taxon>Clostridium</taxon>
    </lineage>
</organism>
<dbReference type="PATRIC" id="fig|1121307.3.peg.1053"/>
<sequence>MSNKNTNSSESSSREDYDDLLRAISEHFERARLADYVDLMQKPRRMIILNFLSGAAKGFGLAVGFTILGAVLIYLLQKIVVLNLPVISEVIAEMVKLVQLKLR</sequence>
<evidence type="ECO:0000256" key="1">
    <source>
        <dbReference type="SAM" id="Phobius"/>
    </source>
</evidence>
<dbReference type="InterPro" id="IPR043723">
    <property type="entry name" value="DUF5665"/>
</dbReference>
<name>A0A0J8G0Y1_CLOCY</name>
<proteinExistence type="predicted"/>
<comment type="caution">
    <text evidence="2">The sequence shown here is derived from an EMBL/GenBank/DDBJ whole genome shotgun (WGS) entry which is preliminary data.</text>
</comment>
<keyword evidence="1" id="KW-1133">Transmembrane helix</keyword>
<reference evidence="2 3" key="1">
    <citation type="submission" date="2015-06" db="EMBL/GenBank/DDBJ databases">
        <title>Draft genome sequence of the purine-degrading Clostridium cylindrosporum HC-1 (DSM 605).</title>
        <authorList>
            <person name="Poehlein A."/>
            <person name="Schiel-Bengelsdorf B."/>
            <person name="Bengelsdorf F."/>
            <person name="Daniel R."/>
            <person name="Duerre P."/>
        </authorList>
    </citation>
    <scope>NUCLEOTIDE SEQUENCE [LARGE SCALE GENOMIC DNA]</scope>
    <source>
        <strain evidence="2 3">DSM 605</strain>
    </source>
</reference>
<keyword evidence="1" id="KW-0812">Transmembrane</keyword>
<dbReference type="Pfam" id="PF18910">
    <property type="entry name" value="DUF5665"/>
    <property type="match status" value="1"/>
</dbReference>
<dbReference type="EMBL" id="LFVU01000027">
    <property type="protein sequence ID" value="KMT21436.1"/>
    <property type="molecule type" value="Genomic_DNA"/>
</dbReference>
<protein>
    <submittedName>
        <fullName evidence="2">Uncharacterized protein</fullName>
    </submittedName>
</protein>
<dbReference type="STRING" id="1121307.CLCY_2c01960"/>
<keyword evidence="3" id="KW-1185">Reference proteome</keyword>
<feature type="transmembrane region" description="Helical" evidence="1">
    <location>
        <begin position="47"/>
        <end position="73"/>
    </location>
</feature>
<keyword evidence="1" id="KW-0472">Membrane</keyword>
<evidence type="ECO:0000313" key="3">
    <source>
        <dbReference type="Proteomes" id="UP000036756"/>
    </source>
</evidence>